<feature type="transmembrane region" description="Helical" evidence="2">
    <location>
        <begin position="40"/>
        <end position="60"/>
    </location>
</feature>
<gene>
    <name evidence="3" type="ORF">CDCA_CDCA16G4188</name>
</gene>
<feature type="transmembrane region" description="Helical" evidence="2">
    <location>
        <begin position="242"/>
        <end position="268"/>
    </location>
</feature>
<dbReference type="EMBL" id="JANCYW010000016">
    <property type="protein sequence ID" value="KAK4538163.1"/>
    <property type="molecule type" value="Genomic_DNA"/>
</dbReference>
<organism evidence="3 4">
    <name type="scientific">Cyanidium caldarium</name>
    <name type="common">Red alga</name>
    <dbReference type="NCBI Taxonomy" id="2771"/>
    <lineage>
        <taxon>Eukaryota</taxon>
        <taxon>Rhodophyta</taxon>
        <taxon>Bangiophyceae</taxon>
        <taxon>Cyanidiales</taxon>
        <taxon>Cyanidiaceae</taxon>
        <taxon>Cyanidium</taxon>
    </lineage>
</organism>
<keyword evidence="4" id="KW-1185">Reference proteome</keyword>
<accession>A0AAV9J1E6</accession>
<protein>
    <submittedName>
        <fullName evidence="3">Uncharacterized protein</fullName>
    </submittedName>
</protein>
<feature type="transmembrane region" description="Helical" evidence="2">
    <location>
        <begin position="113"/>
        <end position="133"/>
    </location>
</feature>
<evidence type="ECO:0000256" key="2">
    <source>
        <dbReference type="SAM" id="Phobius"/>
    </source>
</evidence>
<feature type="transmembrane region" description="Helical" evidence="2">
    <location>
        <begin position="80"/>
        <end position="101"/>
    </location>
</feature>
<name>A0AAV9J1E6_CYACA</name>
<evidence type="ECO:0000256" key="1">
    <source>
        <dbReference type="SAM" id="MobiDB-lite"/>
    </source>
</evidence>
<comment type="caution">
    <text evidence="3">The sequence shown here is derived from an EMBL/GenBank/DDBJ whole genome shotgun (WGS) entry which is preliminary data.</text>
</comment>
<proteinExistence type="predicted"/>
<keyword evidence="2" id="KW-1133">Transmembrane helix</keyword>
<evidence type="ECO:0000313" key="4">
    <source>
        <dbReference type="Proteomes" id="UP001301350"/>
    </source>
</evidence>
<sequence>MFFSSCMAVFRPSRFLTGILGLGATLTTVLAHYDWFAVPLEAVIVAALLSFAVVTFRAFWDHLHEDVDGDADAAGGVVEFMSFSHLAVSITLTAVSVCLLTTRGGADFHWAQASTLVCLLSMLYMACACGHVYDAIVHHNYRRDNAGVELVLVYDTWFPMAMNVGLVARLAGVECRWIQTLVWEPLSAIDVLTEWPPSLSSSSLHHLQPRDLLEKLRAWEQHSVEALLQLVGRAMRTGDVHILLHLAAILGGALITLVYGARILPVLIRRQWKRLRAHRTANGHKAASGAVPANRTPATASSTAKKSKPRVPTPMTLRRKNLRSQGAKKDPS</sequence>
<evidence type="ECO:0000313" key="3">
    <source>
        <dbReference type="EMBL" id="KAK4538163.1"/>
    </source>
</evidence>
<feature type="transmembrane region" description="Helical" evidence="2">
    <location>
        <begin position="15"/>
        <end position="33"/>
    </location>
</feature>
<keyword evidence="2" id="KW-0812">Transmembrane</keyword>
<feature type="region of interest" description="Disordered" evidence="1">
    <location>
        <begin position="279"/>
        <end position="332"/>
    </location>
</feature>
<dbReference type="AlphaFoldDB" id="A0AAV9J1E6"/>
<keyword evidence="2" id="KW-0472">Membrane</keyword>
<dbReference type="Proteomes" id="UP001301350">
    <property type="component" value="Unassembled WGS sequence"/>
</dbReference>
<reference evidence="3 4" key="1">
    <citation type="submission" date="2022-07" db="EMBL/GenBank/DDBJ databases">
        <title>Genome-wide signatures of adaptation to extreme environments.</title>
        <authorList>
            <person name="Cho C.H."/>
            <person name="Yoon H.S."/>
        </authorList>
    </citation>
    <scope>NUCLEOTIDE SEQUENCE [LARGE SCALE GENOMIC DNA]</scope>
    <source>
        <strain evidence="3 4">DBV 063 E5</strain>
    </source>
</reference>